<name>A0A2U2B5J0_9BACT</name>
<dbReference type="GO" id="GO:0016787">
    <property type="term" value="F:hydrolase activity"/>
    <property type="evidence" value="ECO:0007669"/>
    <property type="project" value="UniProtKB-KW"/>
</dbReference>
<dbReference type="SUPFAM" id="SSF56281">
    <property type="entry name" value="Metallo-hydrolase/oxidoreductase"/>
    <property type="match status" value="1"/>
</dbReference>
<dbReference type="Gene3D" id="3.60.15.10">
    <property type="entry name" value="Ribonuclease Z/Hydroxyacylglutathione hydrolase-like"/>
    <property type="match status" value="1"/>
</dbReference>
<dbReference type="EMBL" id="QEWP01000016">
    <property type="protein sequence ID" value="PWD98312.1"/>
    <property type="molecule type" value="Genomic_DNA"/>
</dbReference>
<accession>A0A2U2B5J0</accession>
<keyword evidence="1" id="KW-1133">Transmembrane helix</keyword>
<reference evidence="3 4" key="1">
    <citation type="submission" date="2018-05" db="EMBL/GenBank/DDBJ databases">
        <title>Marinilabilia rubrum sp. nov., isolated from saltern sediment.</title>
        <authorList>
            <person name="Zhang R."/>
        </authorList>
    </citation>
    <scope>NUCLEOTIDE SEQUENCE [LARGE SCALE GENOMIC DNA]</scope>
    <source>
        <strain evidence="3 4">WTE16</strain>
    </source>
</reference>
<dbReference type="Proteomes" id="UP000244956">
    <property type="component" value="Unassembled WGS sequence"/>
</dbReference>
<dbReference type="OrthoDB" id="9805728at2"/>
<organism evidence="3 4">
    <name type="scientific">Marinilabilia rubra</name>
    <dbReference type="NCBI Taxonomy" id="2162893"/>
    <lineage>
        <taxon>Bacteria</taxon>
        <taxon>Pseudomonadati</taxon>
        <taxon>Bacteroidota</taxon>
        <taxon>Bacteroidia</taxon>
        <taxon>Marinilabiliales</taxon>
        <taxon>Marinilabiliaceae</taxon>
        <taxon>Marinilabilia</taxon>
    </lineage>
</organism>
<proteinExistence type="predicted"/>
<dbReference type="AlphaFoldDB" id="A0A2U2B5J0"/>
<feature type="domain" description="Metallo-beta-lactamase" evidence="2">
    <location>
        <begin position="114"/>
        <end position="318"/>
    </location>
</feature>
<dbReference type="InterPro" id="IPR001279">
    <property type="entry name" value="Metallo-B-lactamas"/>
</dbReference>
<gene>
    <name evidence="3" type="ORF">DDZ16_16160</name>
</gene>
<sequence length="373" mass="42118">MRKFFKVVLWVFIVILILAGGIAYYVNEQIGSIDSLEERNAKYAGLSYYSAEKGEFISPEKLPFFPEKVTGGDPGFARFLKTSPYAPKHTLPKNKLSKSDFSEIPSDFATYWLGHSTVILELDGKRILFDPVFKNAGPLPIITRRYDESPLPREELPEIDLVILTHDHYDHLETATIKFLAKKDVDFIVPLGVGARLQGWGVSPNNITELGWEEETIYKSLKITALPGIHYSGRSNSDRNQTLWASYAIKGKDKNIFSSGDTGYGKHLKEIGDQYGPFDMAFVEIDGWNNGWPLTHLFPDEAIQLCKDVNTKLMLPTHWGTFDLALHPWKESIQMVADKAEENDIELVTPLMGEKVIPGVTPTSNWWETAYGE</sequence>
<evidence type="ECO:0000256" key="1">
    <source>
        <dbReference type="SAM" id="Phobius"/>
    </source>
</evidence>
<keyword evidence="3" id="KW-0378">Hydrolase</keyword>
<feature type="transmembrane region" description="Helical" evidence="1">
    <location>
        <begin position="7"/>
        <end position="26"/>
    </location>
</feature>
<dbReference type="PANTHER" id="PTHR15032">
    <property type="entry name" value="N-ACYL-PHOSPHATIDYLETHANOLAMINE-HYDROLYZING PHOSPHOLIPASE D"/>
    <property type="match status" value="1"/>
</dbReference>
<keyword evidence="1" id="KW-0812">Transmembrane</keyword>
<evidence type="ECO:0000259" key="2">
    <source>
        <dbReference type="SMART" id="SM00849"/>
    </source>
</evidence>
<keyword evidence="4" id="KW-1185">Reference proteome</keyword>
<protein>
    <submittedName>
        <fullName evidence="3">Zn-dependent hydrolase</fullName>
    </submittedName>
</protein>
<evidence type="ECO:0000313" key="3">
    <source>
        <dbReference type="EMBL" id="PWD98312.1"/>
    </source>
</evidence>
<evidence type="ECO:0000313" key="4">
    <source>
        <dbReference type="Proteomes" id="UP000244956"/>
    </source>
</evidence>
<dbReference type="RefSeq" id="WP_109265522.1">
    <property type="nucleotide sequence ID" value="NZ_QEWP01000016.1"/>
</dbReference>
<dbReference type="PANTHER" id="PTHR15032:SF4">
    <property type="entry name" value="N-ACYL-PHOSPHATIDYLETHANOLAMINE-HYDROLYZING PHOSPHOLIPASE D"/>
    <property type="match status" value="1"/>
</dbReference>
<keyword evidence="1" id="KW-0472">Membrane</keyword>
<dbReference type="GO" id="GO:0005737">
    <property type="term" value="C:cytoplasm"/>
    <property type="evidence" value="ECO:0007669"/>
    <property type="project" value="TreeGrafter"/>
</dbReference>
<dbReference type="SMART" id="SM00849">
    <property type="entry name" value="Lactamase_B"/>
    <property type="match status" value="1"/>
</dbReference>
<comment type="caution">
    <text evidence="3">The sequence shown here is derived from an EMBL/GenBank/DDBJ whole genome shotgun (WGS) entry which is preliminary data.</text>
</comment>
<dbReference type="Pfam" id="PF12706">
    <property type="entry name" value="Lactamase_B_2"/>
    <property type="match status" value="1"/>
</dbReference>
<dbReference type="InterPro" id="IPR036866">
    <property type="entry name" value="RibonucZ/Hydroxyglut_hydro"/>
</dbReference>